<dbReference type="Proteomes" id="UP000801492">
    <property type="component" value="Unassembled WGS sequence"/>
</dbReference>
<keyword evidence="1" id="KW-0812">Transmembrane</keyword>
<proteinExistence type="predicted"/>
<keyword evidence="1" id="KW-1133">Transmembrane helix</keyword>
<dbReference type="AlphaFoldDB" id="A0A8K0GHV1"/>
<name>A0A8K0GHV1_IGNLU</name>
<sequence>MKQILLMWCLTFGLDFVICSKCINYSEMLEQRACINGMNNTKCEWTDKIVSNNVQQQKDGDINVKLPMLASCNTSNHIIYFSVNRKITTKEKCSQDFVDNTKWHLHSQIKFEPYSVCSEEEKNDGPFIKFDYVLTGCYHIEIEDANEGMNVYTSDPFFISTDYKKQLLTDNTSITMLEPCVKGETLETVIRINTNETKKSPSIYISLGKGPEPILQGQIRTVYINEEAKTFNQTFEVCKSLPNVTFDCTSKKNLWNNTVYTCRYKGLHPGKYSFRYKLLDEYTRCNKDSLWAKPTVSCDGSLNITVTKINFTKPTVYEQPASFPTEFYVITAIIIVLAFLIICTVVYLYRRVSRNRSIQNTPILQYPLLNKSNETVQTDVSQEVLLIYTRESESFCKIISSFKKLFGQAGNISIYDINDYNEEIHVDPQDWIVEKISNSKTTVILFLNICGLMIYEKYPNITYKDEECQDKLFVFAIKQLRTATSRNDKNFFVIQLNNFPIEDPIFKSLPIEKRYIMPRDIQILLSKFLLYDQDLYENSLDKFKDSCSKHEELCEDSFRYINSVFINLH</sequence>
<gene>
    <name evidence="3" type="ORF">ILUMI_06338</name>
</gene>
<evidence type="ECO:0000256" key="1">
    <source>
        <dbReference type="SAM" id="Phobius"/>
    </source>
</evidence>
<evidence type="ECO:0000313" key="4">
    <source>
        <dbReference type="Proteomes" id="UP000801492"/>
    </source>
</evidence>
<feature type="transmembrane region" description="Helical" evidence="1">
    <location>
        <begin position="327"/>
        <end position="349"/>
    </location>
</feature>
<feature type="signal peptide" evidence="2">
    <location>
        <begin position="1"/>
        <end position="19"/>
    </location>
</feature>
<evidence type="ECO:0000256" key="2">
    <source>
        <dbReference type="SAM" id="SignalP"/>
    </source>
</evidence>
<comment type="caution">
    <text evidence="3">The sequence shown here is derived from an EMBL/GenBank/DDBJ whole genome shotgun (WGS) entry which is preliminary data.</text>
</comment>
<dbReference type="EMBL" id="VTPC01002591">
    <property type="protein sequence ID" value="KAF2899851.1"/>
    <property type="molecule type" value="Genomic_DNA"/>
</dbReference>
<dbReference type="OrthoDB" id="6770783at2759"/>
<organism evidence="3 4">
    <name type="scientific">Ignelater luminosus</name>
    <name type="common">Cucubano</name>
    <name type="synonym">Pyrophorus luminosus</name>
    <dbReference type="NCBI Taxonomy" id="2038154"/>
    <lineage>
        <taxon>Eukaryota</taxon>
        <taxon>Metazoa</taxon>
        <taxon>Ecdysozoa</taxon>
        <taxon>Arthropoda</taxon>
        <taxon>Hexapoda</taxon>
        <taxon>Insecta</taxon>
        <taxon>Pterygota</taxon>
        <taxon>Neoptera</taxon>
        <taxon>Endopterygota</taxon>
        <taxon>Coleoptera</taxon>
        <taxon>Polyphaga</taxon>
        <taxon>Elateriformia</taxon>
        <taxon>Elateroidea</taxon>
        <taxon>Elateridae</taxon>
        <taxon>Agrypninae</taxon>
        <taxon>Pyrophorini</taxon>
        <taxon>Ignelater</taxon>
    </lineage>
</organism>
<protein>
    <recommendedName>
        <fullName evidence="5">SEFIR domain-containing protein</fullName>
    </recommendedName>
</protein>
<evidence type="ECO:0008006" key="5">
    <source>
        <dbReference type="Google" id="ProtNLM"/>
    </source>
</evidence>
<evidence type="ECO:0000313" key="3">
    <source>
        <dbReference type="EMBL" id="KAF2899851.1"/>
    </source>
</evidence>
<reference evidence="3" key="1">
    <citation type="submission" date="2019-08" db="EMBL/GenBank/DDBJ databases">
        <title>The genome of the North American firefly Photinus pyralis.</title>
        <authorList>
            <consortium name="Photinus pyralis genome working group"/>
            <person name="Fallon T.R."/>
            <person name="Sander Lower S.E."/>
            <person name="Weng J.-K."/>
        </authorList>
    </citation>
    <scope>NUCLEOTIDE SEQUENCE</scope>
    <source>
        <strain evidence="3">TRF0915ILg1</strain>
        <tissue evidence="3">Whole body</tissue>
    </source>
</reference>
<accession>A0A8K0GHV1</accession>
<keyword evidence="2" id="KW-0732">Signal</keyword>
<keyword evidence="4" id="KW-1185">Reference proteome</keyword>
<feature type="chain" id="PRO_5035441732" description="SEFIR domain-containing protein" evidence="2">
    <location>
        <begin position="20"/>
        <end position="569"/>
    </location>
</feature>
<keyword evidence="1" id="KW-0472">Membrane</keyword>